<dbReference type="Gene3D" id="1.20.120.1630">
    <property type="match status" value="1"/>
</dbReference>
<keyword evidence="3" id="KW-1185">Reference proteome</keyword>
<dbReference type="Proteomes" id="UP001431449">
    <property type="component" value="Unassembled WGS sequence"/>
</dbReference>
<dbReference type="PROSITE" id="PS50244">
    <property type="entry name" value="S5A_REDUCTASE"/>
    <property type="match status" value="1"/>
</dbReference>
<evidence type="ECO:0000256" key="1">
    <source>
        <dbReference type="SAM" id="Phobius"/>
    </source>
</evidence>
<dbReference type="Pfam" id="PF06966">
    <property type="entry name" value="DUF1295"/>
    <property type="match status" value="1"/>
</dbReference>
<feature type="transmembrane region" description="Helical" evidence="1">
    <location>
        <begin position="63"/>
        <end position="85"/>
    </location>
</feature>
<feature type="transmembrane region" description="Helical" evidence="1">
    <location>
        <begin position="33"/>
        <end position="51"/>
    </location>
</feature>
<feature type="transmembrane region" description="Helical" evidence="1">
    <location>
        <begin position="138"/>
        <end position="157"/>
    </location>
</feature>
<comment type="caution">
    <text evidence="2">The sequence shown here is derived from an EMBL/GenBank/DDBJ whole genome shotgun (WGS) entry which is preliminary data.</text>
</comment>
<evidence type="ECO:0000313" key="3">
    <source>
        <dbReference type="Proteomes" id="UP001431449"/>
    </source>
</evidence>
<keyword evidence="1" id="KW-0472">Membrane</keyword>
<dbReference type="PANTHER" id="PTHR32251:SF23">
    <property type="entry name" value="3-OXO-5-ALPHA-STEROID 4-DEHYDROGENASE (DUF1295)"/>
    <property type="match status" value="1"/>
</dbReference>
<keyword evidence="1" id="KW-1133">Transmembrane helix</keyword>
<feature type="transmembrane region" description="Helical" evidence="1">
    <location>
        <begin position="186"/>
        <end position="203"/>
    </location>
</feature>
<name>A0ABT0GH47_9GAMM</name>
<dbReference type="RefSeq" id="WP_248208390.1">
    <property type="nucleotide sequence ID" value="NZ_JALNMH010000007.1"/>
</dbReference>
<proteinExistence type="predicted"/>
<gene>
    <name evidence="2" type="ORF">M0G41_09255</name>
</gene>
<organism evidence="2 3">
    <name type="scientific">Pseudomarimonas salicorniae</name>
    <dbReference type="NCBI Taxonomy" id="2933270"/>
    <lineage>
        <taxon>Bacteria</taxon>
        <taxon>Pseudomonadati</taxon>
        <taxon>Pseudomonadota</taxon>
        <taxon>Gammaproteobacteria</taxon>
        <taxon>Lysobacterales</taxon>
        <taxon>Lysobacteraceae</taxon>
        <taxon>Pseudomarimonas</taxon>
    </lineage>
</organism>
<feature type="transmembrane region" description="Helical" evidence="1">
    <location>
        <begin position="106"/>
        <end position="126"/>
    </location>
</feature>
<reference evidence="2" key="1">
    <citation type="submission" date="2022-04" db="EMBL/GenBank/DDBJ databases">
        <title>Lysobacter sp. CAU 1642 isolated from sea sand.</title>
        <authorList>
            <person name="Kim W."/>
        </authorList>
    </citation>
    <scope>NUCLEOTIDE SEQUENCE</scope>
    <source>
        <strain evidence="2">CAU 1642</strain>
    </source>
</reference>
<feature type="transmembrane region" description="Helical" evidence="1">
    <location>
        <begin position="6"/>
        <end position="26"/>
    </location>
</feature>
<keyword evidence="1" id="KW-0812">Transmembrane</keyword>
<dbReference type="PANTHER" id="PTHR32251">
    <property type="entry name" value="3-OXO-5-ALPHA-STEROID 4-DEHYDROGENASE"/>
    <property type="match status" value="1"/>
</dbReference>
<dbReference type="EMBL" id="JALNMH010000007">
    <property type="protein sequence ID" value="MCK7593857.1"/>
    <property type="molecule type" value="Genomic_DNA"/>
</dbReference>
<evidence type="ECO:0000313" key="2">
    <source>
        <dbReference type="EMBL" id="MCK7593857.1"/>
    </source>
</evidence>
<protein>
    <submittedName>
        <fullName evidence="2">DUF1295 domain-containing protein</fullName>
    </submittedName>
</protein>
<sequence>MSGLPLLPLLHVLLATMVVMAIGWEIQRRTRNAGIVDVLWAAAMGGAAIYYSTVGVGCNLPRLLVAMLGGVWAARLSLFLLWRVLHEEEDGRYRYLRRHWNDSQPRFFAFFMGQALFTALFSVPFLVASSKPHNPVDVWVVLGVLVWAGSLAGESIADRQLARFRSNPENRGKTCRAGLWRYSRHPNYFFEWLHWFAWVFLSIGSEVWWLALLGPLLMGASLVWVTGIPFAEAQSLRSRGEDYRRYQEETSMFFPWFPKERDS</sequence>
<dbReference type="InterPro" id="IPR010721">
    <property type="entry name" value="UstE-like"/>
</dbReference>
<accession>A0ABT0GH47</accession>